<feature type="transmembrane region" description="Helical" evidence="1">
    <location>
        <begin position="237"/>
        <end position="256"/>
    </location>
</feature>
<feature type="transmembrane region" description="Helical" evidence="1">
    <location>
        <begin position="319"/>
        <end position="339"/>
    </location>
</feature>
<dbReference type="EMBL" id="JACJJQ010000032">
    <property type="protein sequence ID" value="MBM6754495.1"/>
    <property type="molecule type" value="Genomic_DNA"/>
</dbReference>
<feature type="transmembrane region" description="Helical" evidence="1">
    <location>
        <begin position="72"/>
        <end position="89"/>
    </location>
</feature>
<reference evidence="2 3" key="1">
    <citation type="journal article" date="2021" name="Sci. Rep.">
        <title>The distribution of antibiotic resistance genes in chicken gut microbiota commensals.</title>
        <authorList>
            <person name="Juricova H."/>
            <person name="Matiasovicova J."/>
            <person name="Kubasova T."/>
            <person name="Cejkova D."/>
            <person name="Rychlik I."/>
        </authorList>
    </citation>
    <scope>NUCLEOTIDE SEQUENCE [LARGE SCALE GENOMIC DNA]</scope>
    <source>
        <strain evidence="2 3">An810</strain>
    </source>
</reference>
<gene>
    <name evidence="2" type="ORF">H5993_06965</name>
</gene>
<sequence>MGKVIEKWHRIEEFKLNGEFLYQVAFILILSVSFLQTSTYTDFFVPSTLHRWLFVGLGLIYFKIFFLDRHSFKTICGNLIVLAYLFITWRSSNDFMIVVMGSLILGMRNVNFRQIIRLYLVVGTISLVGIFIDAELGIIRNIVFVRDTTNAVRQSFGIIYSTDFAAHVLYLVLAHCYLAFRRLKWYHYLSYLLLAIFVSLTTDARLDALAIVLTIPVAWIGKRAADGHLGSRLVAGFYWILPILGAYLTIWSAYFYTPGNHILVKLNHLISGRLLYGRVAFDRYPLSLFGQKIHENGWGASLGPMTKDLDHYFFIDSSYLRLLIIFGITALLATLVIMTKLSWKSIQSNDYALASIMVIIMISAVLEQRLIDIAYDPFLLALLAKQSSLKIKEKNFERVHC</sequence>
<proteinExistence type="predicted"/>
<protein>
    <recommendedName>
        <fullName evidence="4">Polymerase</fullName>
    </recommendedName>
</protein>
<keyword evidence="1" id="KW-0812">Transmembrane</keyword>
<feature type="transmembrane region" description="Helical" evidence="1">
    <location>
        <begin position="158"/>
        <end position="178"/>
    </location>
</feature>
<feature type="transmembrane region" description="Helical" evidence="1">
    <location>
        <begin position="95"/>
        <end position="111"/>
    </location>
</feature>
<evidence type="ECO:0000313" key="3">
    <source>
        <dbReference type="Proteomes" id="UP000776629"/>
    </source>
</evidence>
<feature type="transmembrane region" description="Helical" evidence="1">
    <location>
        <begin position="208"/>
        <end position="225"/>
    </location>
</feature>
<comment type="caution">
    <text evidence="2">The sequence shown here is derived from an EMBL/GenBank/DDBJ whole genome shotgun (WGS) entry which is preliminary data.</text>
</comment>
<name>A0ABS2EQ30_9LACO</name>
<keyword evidence="1" id="KW-0472">Membrane</keyword>
<feature type="transmembrane region" description="Helical" evidence="1">
    <location>
        <begin position="20"/>
        <end position="37"/>
    </location>
</feature>
<evidence type="ECO:0000256" key="1">
    <source>
        <dbReference type="SAM" id="Phobius"/>
    </source>
</evidence>
<keyword evidence="3" id="KW-1185">Reference proteome</keyword>
<evidence type="ECO:0000313" key="2">
    <source>
        <dbReference type="EMBL" id="MBM6754495.1"/>
    </source>
</evidence>
<feature type="transmembrane region" description="Helical" evidence="1">
    <location>
        <begin position="351"/>
        <end position="371"/>
    </location>
</feature>
<organism evidence="2 3">
    <name type="scientific">Limosilactobacillus alvi</name>
    <dbReference type="NCBI Taxonomy" id="990412"/>
    <lineage>
        <taxon>Bacteria</taxon>
        <taxon>Bacillati</taxon>
        <taxon>Bacillota</taxon>
        <taxon>Bacilli</taxon>
        <taxon>Lactobacillales</taxon>
        <taxon>Lactobacillaceae</taxon>
        <taxon>Limosilactobacillus</taxon>
    </lineage>
</organism>
<accession>A0ABS2EQ30</accession>
<feature type="transmembrane region" description="Helical" evidence="1">
    <location>
        <begin position="118"/>
        <end position="138"/>
    </location>
</feature>
<evidence type="ECO:0008006" key="4">
    <source>
        <dbReference type="Google" id="ProtNLM"/>
    </source>
</evidence>
<feature type="transmembrane region" description="Helical" evidence="1">
    <location>
        <begin position="185"/>
        <end position="202"/>
    </location>
</feature>
<keyword evidence="1" id="KW-1133">Transmembrane helix</keyword>
<dbReference type="Proteomes" id="UP000776629">
    <property type="component" value="Unassembled WGS sequence"/>
</dbReference>
<dbReference type="RefSeq" id="WP_204776783.1">
    <property type="nucleotide sequence ID" value="NZ_JACJJQ010000032.1"/>
</dbReference>
<feature type="transmembrane region" description="Helical" evidence="1">
    <location>
        <begin position="49"/>
        <end position="67"/>
    </location>
</feature>